<feature type="transmembrane region" description="Helical" evidence="1">
    <location>
        <begin position="58"/>
        <end position="77"/>
    </location>
</feature>
<gene>
    <name evidence="3" type="ORF">GH714_012138</name>
</gene>
<feature type="transmembrane region" description="Helical" evidence="1">
    <location>
        <begin position="110"/>
        <end position="131"/>
    </location>
</feature>
<evidence type="ECO:0000256" key="1">
    <source>
        <dbReference type="SAM" id="Phobius"/>
    </source>
</evidence>
<evidence type="ECO:0000259" key="2">
    <source>
        <dbReference type="SMART" id="SM00499"/>
    </source>
</evidence>
<dbReference type="SUPFAM" id="SSF47699">
    <property type="entry name" value="Bifunctional inhibitor/lipid-transfer protein/seed storage 2S albumin"/>
    <property type="match status" value="1"/>
</dbReference>
<evidence type="ECO:0000313" key="3">
    <source>
        <dbReference type="EMBL" id="KAF2318981.1"/>
    </source>
</evidence>
<dbReference type="InterPro" id="IPR036312">
    <property type="entry name" value="Bifun_inhib/LTP/seed_sf"/>
</dbReference>
<dbReference type="PANTHER" id="PTHR33430">
    <property type="entry name" value="MATERNAL EFFECT EMBRYO ARREST PROTEIN"/>
    <property type="match status" value="1"/>
</dbReference>
<protein>
    <recommendedName>
        <fullName evidence="2">Bifunctional inhibitor/plant lipid transfer protein/seed storage helical domain-containing protein</fullName>
    </recommendedName>
</protein>
<dbReference type="CDD" id="cd00010">
    <property type="entry name" value="AAI_LTSS"/>
    <property type="match status" value="1"/>
</dbReference>
<comment type="caution">
    <text evidence="3">The sequence shown here is derived from an EMBL/GenBank/DDBJ whole genome shotgun (WGS) entry which is preliminary data.</text>
</comment>
<dbReference type="PANTHER" id="PTHR33430:SF7">
    <property type="entry name" value="OS07G0240400 PROTEIN"/>
    <property type="match status" value="1"/>
</dbReference>
<proteinExistence type="predicted"/>
<keyword evidence="1" id="KW-0812">Transmembrane</keyword>
<feature type="transmembrane region" description="Helical" evidence="1">
    <location>
        <begin position="12"/>
        <end position="30"/>
    </location>
</feature>
<dbReference type="Pfam" id="PF14368">
    <property type="entry name" value="LTP_2"/>
    <property type="match status" value="1"/>
</dbReference>
<accession>A0A6A6MYU1</accession>
<dbReference type="InterPro" id="IPR016140">
    <property type="entry name" value="Bifunc_inhib/LTP/seed_store"/>
</dbReference>
<feature type="domain" description="Bifunctional inhibitor/plant lipid transfer protein/seed storage helical" evidence="2">
    <location>
        <begin position="247"/>
        <end position="329"/>
    </location>
</feature>
<feature type="transmembrane region" description="Helical" evidence="1">
    <location>
        <begin position="151"/>
        <end position="171"/>
    </location>
</feature>
<evidence type="ECO:0000313" key="4">
    <source>
        <dbReference type="Proteomes" id="UP000467840"/>
    </source>
</evidence>
<sequence>MTTTIHISALDGIINVNSLFTFAVFVGLAWNPTDPNGSLVNDPTSPCAAGPSIVENIVSFHVFSFSSFFSSLIALALKQALRISKTSGSRAHSNHLAEFFVLVNKNSFRAGMLASGVGSVVGSVFLMLALINVVQFKLGTLACGSGDSFAAVVPLVIFVSSALLIYSCIVLDKKKEQWNMVATTILSNSRSRLEMACIKSDEFENCLCIALNLKLEMAALLKSLCFVIFLVIIGIARFNRVDGAGECGKSTTPDREAFKLAPCASAAQDENAAVSAQCCAQVKKIGQNPACLCAVMLSNTAKSSGVNPEIAVTIPKRCNIADRPVGYKCGDAEFSYCGARASSRVNLKKPYDPNL</sequence>
<dbReference type="EMBL" id="JAAGAX010000003">
    <property type="protein sequence ID" value="KAF2318981.1"/>
    <property type="molecule type" value="Genomic_DNA"/>
</dbReference>
<dbReference type="Proteomes" id="UP000467840">
    <property type="component" value="Chromosome 10"/>
</dbReference>
<dbReference type="SMART" id="SM00499">
    <property type="entry name" value="AAI"/>
    <property type="match status" value="1"/>
</dbReference>
<name>A0A6A6MYU1_HEVBR</name>
<feature type="transmembrane region" description="Helical" evidence="1">
    <location>
        <begin position="219"/>
        <end position="238"/>
    </location>
</feature>
<reference evidence="3 4" key="1">
    <citation type="journal article" date="2020" name="Mol. Plant">
        <title>The Chromosome-Based Rubber Tree Genome Provides New Insights into Spurge Genome Evolution and Rubber Biosynthesis.</title>
        <authorList>
            <person name="Liu J."/>
            <person name="Shi C."/>
            <person name="Shi C.C."/>
            <person name="Li W."/>
            <person name="Zhang Q.J."/>
            <person name="Zhang Y."/>
            <person name="Li K."/>
            <person name="Lu H.F."/>
            <person name="Shi C."/>
            <person name="Zhu S.T."/>
            <person name="Xiao Z.Y."/>
            <person name="Nan H."/>
            <person name="Yue Y."/>
            <person name="Zhu X.G."/>
            <person name="Wu Y."/>
            <person name="Hong X.N."/>
            <person name="Fan G.Y."/>
            <person name="Tong Y."/>
            <person name="Zhang D."/>
            <person name="Mao C.L."/>
            <person name="Liu Y.L."/>
            <person name="Hao S.J."/>
            <person name="Liu W.Q."/>
            <person name="Lv M.Q."/>
            <person name="Zhang H.B."/>
            <person name="Liu Y."/>
            <person name="Hu-Tang G.R."/>
            <person name="Wang J.P."/>
            <person name="Wang J.H."/>
            <person name="Sun Y.H."/>
            <person name="Ni S.B."/>
            <person name="Chen W.B."/>
            <person name="Zhang X.C."/>
            <person name="Jiao Y.N."/>
            <person name="Eichler E.E."/>
            <person name="Li G.H."/>
            <person name="Liu X."/>
            <person name="Gao L.Z."/>
        </authorList>
    </citation>
    <scope>NUCLEOTIDE SEQUENCE [LARGE SCALE GENOMIC DNA]</scope>
    <source>
        <strain evidence="4">cv. GT1</strain>
        <tissue evidence="3">Leaf</tissue>
    </source>
</reference>
<keyword evidence="1" id="KW-1133">Transmembrane helix</keyword>
<keyword evidence="1" id="KW-0472">Membrane</keyword>
<dbReference type="AlphaFoldDB" id="A0A6A6MYU1"/>
<dbReference type="Gene3D" id="1.10.110.10">
    <property type="entry name" value="Plant lipid-transfer and hydrophobic proteins"/>
    <property type="match status" value="1"/>
</dbReference>
<organism evidence="3 4">
    <name type="scientific">Hevea brasiliensis</name>
    <name type="common">Para rubber tree</name>
    <name type="synonym">Siphonia brasiliensis</name>
    <dbReference type="NCBI Taxonomy" id="3981"/>
    <lineage>
        <taxon>Eukaryota</taxon>
        <taxon>Viridiplantae</taxon>
        <taxon>Streptophyta</taxon>
        <taxon>Embryophyta</taxon>
        <taxon>Tracheophyta</taxon>
        <taxon>Spermatophyta</taxon>
        <taxon>Magnoliopsida</taxon>
        <taxon>eudicotyledons</taxon>
        <taxon>Gunneridae</taxon>
        <taxon>Pentapetalae</taxon>
        <taxon>rosids</taxon>
        <taxon>fabids</taxon>
        <taxon>Malpighiales</taxon>
        <taxon>Euphorbiaceae</taxon>
        <taxon>Crotonoideae</taxon>
        <taxon>Micrandreae</taxon>
        <taxon>Hevea</taxon>
    </lineage>
</organism>
<keyword evidence="4" id="KW-1185">Reference proteome</keyword>